<gene>
    <name evidence="3" type="ORF">K470DRAFT_259922</name>
</gene>
<dbReference type="PANTHER" id="PTHR32494">
    <property type="entry name" value="ALLANTOATE DEIMINASE-RELATED"/>
    <property type="match status" value="1"/>
</dbReference>
<sequence length="480" mass="52168">MSLAKTSTRLCALGRLSCRSFSVSSKPLIAISEMKETDLSSLRVNKQRLMQTLHHTCEWGKGERWGSGETETGMSRLSLSDDDKLVRDWFRETCSSLGCKVDHDAMGNQFAIRPGLDNSAPPTYAGSHLDTQPSGGRYDGILGVVASVEMLRVLNDNWIESNYPIGVVNWTNEEGARFPRSMNSSGVWSGSISQDEAHSLRSVIPPNDTATMKTELQRIGYLGNISSSWQNMPMAGHFELHIEQGPILEASKQSIGIVRGVQSYQWHTVTVKGQESHTGATSFAHRADALLTASKMILASHSIAAKHDALASTGILMLKPGSTNTVPGEVHFTLDVRAAQDEIVDTVVRECASEFAALASGEILPEGCVPSSRQCTVSWTEDFVSPATHFSEECGRCITTAAKRVFGNQEMSHWGRDMMSGAGHDSVNTSRICPTGMIFVPCRDGVSHNPKEFASEEACEDGANVLLGAVVEFDKLRGKK</sequence>
<dbReference type="InterPro" id="IPR010158">
    <property type="entry name" value="Amidase_Cbmase"/>
</dbReference>
<evidence type="ECO:0000256" key="1">
    <source>
        <dbReference type="ARBA" id="ARBA00006247"/>
    </source>
</evidence>
<dbReference type="Pfam" id="PF01546">
    <property type="entry name" value="Peptidase_M20"/>
    <property type="match status" value="1"/>
</dbReference>
<evidence type="ECO:0000313" key="4">
    <source>
        <dbReference type="Proteomes" id="UP000799421"/>
    </source>
</evidence>
<accession>A0A6A7BSV5</accession>
<dbReference type="Gene3D" id="3.30.70.360">
    <property type="match status" value="1"/>
</dbReference>
<dbReference type="PANTHER" id="PTHR32494:SF5">
    <property type="entry name" value="ALLANTOATE AMIDOHYDROLASE"/>
    <property type="match status" value="1"/>
</dbReference>
<evidence type="ECO:0000313" key="3">
    <source>
        <dbReference type="EMBL" id="KAF2858331.1"/>
    </source>
</evidence>
<dbReference type="Proteomes" id="UP000799421">
    <property type="component" value="Unassembled WGS sequence"/>
</dbReference>
<dbReference type="AlphaFoldDB" id="A0A6A7BSV5"/>
<dbReference type="CDD" id="cd03884">
    <property type="entry name" value="M20_bAS"/>
    <property type="match status" value="1"/>
</dbReference>
<organism evidence="3 4">
    <name type="scientific">Piedraia hortae CBS 480.64</name>
    <dbReference type="NCBI Taxonomy" id="1314780"/>
    <lineage>
        <taxon>Eukaryota</taxon>
        <taxon>Fungi</taxon>
        <taxon>Dikarya</taxon>
        <taxon>Ascomycota</taxon>
        <taxon>Pezizomycotina</taxon>
        <taxon>Dothideomycetes</taxon>
        <taxon>Dothideomycetidae</taxon>
        <taxon>Capnodiales</taxon>
        <taxon>Piedraiaceae</taxon>
        <taxon>Piedraia</taxon>
    </lineage>
</organism>
<comment type="similarity">
    <text evidence="1">Belongs to the peptidase M20A family.</text>
</comment>
<dbReference type="GO" id="GO:0016813">
    <property type="term" value="F:hydrolase activity, acting on carbon-nitrogen (but not peptide) bonds, in linear amidines"/>
    <property type="evidence" value="ECO:0007669"/>
    <property type="project" value="InterPro"/>
</dbReference>
<dbReference type="InterPro" id="IPR036264">
    <property type="entry name" value="Bact_exopeptidase_dim_dom"/>
</dbReference>
<dbReference type="NCBIfam" id="TIGR01879">
    <property type="entry name" value="hydantase"/>
    <property type="match status" value="1"/>
</dbReference>
<dbReference type="SUPFAM" id="SSF53187">
    <property type="entry name" value="Zn-dependent exopeptidases"/>
    <property type="match status" value="1"/>
</dbReference>
<dbReference type="OrthoDB" id="4676at2759"/>
<dbReference type="InterPro" id="IPR002933">
    <property type="entry name" value="Peptidase_M20"/>
</dbReference>
<keyword evidence="2 3" id="KW-0378">Hydrolase</keyword>
<dbReference type="Gene3D" id="3.40.630.10">
    <property type="entry name" value="Zn peptidases"/>
    <property type="match status" value="1"/>
</dbReference>
<reference evidence="3" key="1">
    <citation type="journal article" date="2020" name="Stud. Mycol.">
        <title>101 Dothideomycetes genomes: a test case for predicting lifestyles and emergence of pathogens.</title>
        <authorList>
            <person name="Haridas S."/>
            <person name="Albert R."/>
            <person name="Binder M."/>
            <person name="Bloem J."/>
            <person name="Labutti K."/>
            <person name="Salamov A."/>
            <person name="Andreopoulos B."/>
            <person name="Baker S."/>
            <person name="Barry K."/>
            <person name="Bills G."/>
            <person name="Bluhm B."/>
            <person name="Cannon C."/>
            <person name="Castanera R."/>
            <person name="Culley D."/>
            <person name="Daum C."/>
            <person name="Ezra D."/>
            <person name="Gonzalez J."/>
            <person name="Henrissat B."/>
            <person name="Kuo A."/>
            <person name="Liang C."/>
            <person name="Lipzen A."/>
            <person name="Lutzoni F."/>
            <person name="Magnuson J."/>
            <person name="Mondo S."/>
            <person name="Nolan M."/>
            <person name="Ohm R."/>
            <person name="Pangilinan J."/>
            <person name="Park H.-J."/>
            <person name="Ramirez L."/>
            <person name="Alfaro M."/>
            <person name="Sun H."/>
            <person name="Tritt A."/>
            <person name="Yoshinaga Y."/>
            <person name="Zwiers L.-H."/>
            <person name="Turgeon B."/>
            <person name="Goodwin S."/>
            <person name="Spatafora J."/>
            <person name="Crous P."/>
            <person name="Grigoriev I."/>
        </authorList>
    </citation>
    <scope>NUCLEOTIDE SEQUENCE</scope>
    <source>
        <strain evidence="3">CBS 480.64</strain>
    </source>
</reference>
<evidence type="ECO:0000256" key="2">
    <source>
        <dbReference type="ARBA" id="ARBA00022801"/>
    </source>
</evidence>
<dbReference type="EMBL" id="MU006012">
    <property type="protein sequence ID" value="KAF2858331.1"/>
    <property type="molecule type" value="Genomic_DNA"/>
</dbReference>
<proteinExistence type="inferred from homology"/>
<keyword evidence="4" id="KW-1185">Reference proteome</keyword>
<protein>
    <submittedName>
        <fullName evidence="3">N-carbamoyl-L-amino acid hydrolase</fullName>
    </submittedName>
</protein>
<dbReference type="SUPFAM" id="SSF55031">
    <property type="entry name" value="Bacterial exopeptidase dimerisation domain"/>
    <property type="match status" value="1"/>
</dbReference>
<name>A0A6A7BSV5_9PEZI</name>